<evidence type="ECO:0000256" key="1">
    <source>
        <dbReference type="SAM" id="MobiDB-lite"/>
    </source>
</evidence>
<dbReference type="AlphaFoldDB" id="A0A4S2BDW5"/>
<gene>
    <name evidence="3" type="ORF">E5351_08180</name>
</gene>
<feature type="chain" id="PRO_5020294169" description="Aggregation promoting factor" evidence="2">
    <location>
        <begin position="35"/>
        <end position="235"/>
    </location>
</feature>
<comment type="caution">
    <text evidence="3">The sequence shown here is derived from an EMBL/GenBank/DDBJ whole genome shotgun (WGS) entry which is preliminary data.</text>
</comment>
<evidence type="ECO:0000256" key="2">
    <source>
        <dbReference type="SAM" id="SignalP"/>
    </source>
</evidence>
<sequence>MKIKSILGKSIAVAALSVTGLVAVNTMNSNDAQAAIVQNDATVYTVHTTTTVYNDYENPVATGQTLPSNTDWRIIKTAYDSKGQKWYDLGKNQWVKATSAASSVVKTEAPKAETQTTQQAQTANTSVQTQQPQQAQTQTYSAPQQSSASTTSSSSYTSTATGSEASAKAWIANRESSGSYSARNGQYIGKYQLSASYLNGDYSAANQERVADNYVKSRYGSWTAAQSFWQANGWY</sequence>
<dbReference type="RefSeq" id="WP_004040084.1">
    <property type="nucleotide sequence ID" value="NZ_AQFR02000003.1"/>
</dbReference>
<dbReference type="Proteomes" id="UP000309117">
    <property type="component" value="Unassembled WGS sequence"/>
</dbReference>
<feature type="region of interest" description="Disordered" evidence="1">
    <location>
        <begin position="106"/>
        <end position="158"/>
    </location>
</feature>
<accession>A0A4S2BDW5</accession>
<organism evidence="3 4">
    <name type="scientific">Lactobacillus intestinalis</name>
    <dbReference type="NCBI Taxonomy" id="151781"/>
    <lineage>
        <taxon>Bacteria</taxon>
        <taxon>Bacillati</taxon>
        <taxon>Bacillota</taxon>
        <taxon>Bacilli</taxon>
        <taxon>Lactobacillales</taxon>
        <taxon>Lactobacillaceae</taxon>
        <taxon>Lactobacillus</taxon>
    </lineage>
</organism>
<feature type="signal peptide" evidence="2">
    <location>
        <begin position="1"/>
        <end position="34"/>
    </location>
</feature>
<evidence type="ECO:0008006" key="5">
    <source>
        <dbReference type="Google" id="ProtNLM"/>
    </source>
</evidence>
<dbReference type="GeneID" id="75117052"/>
<evidence type="ECO:0000313" key="3">
    <source>
        <dbReference type="EMBL" id="TGY12315.1"/>
    </source>
</evidence>
<reference evidence="3 4" key="1">
    <citation type="submission" date="2019-04" db="EMBL/GenBank/DDBJ databases">
        <title>Microbes associate with the intestines of laboratory mice.</title>
        <authorList>
            <person name="Navarre W."/>
            <person name="Wong E."/>
            <person name="Huang K."/>
            <person name="Tropini C."/>
            <person name="Ng K."/>
            <person name="Yu B."/>
        </authorList>
    </citation>
    <scope>NUCLEOTIDE SEQUENCE [LARGE SCALE GENOMIC DNA]</scope>
    <source>
        <strain evidence="3 4">NM61_E11</strain>
    </source>
</reference>
<name>A0A4S2BDW5_9LACO</name>
<dbReference type="EMBL" id="SRYV01000015">
    <property type="protein sequence ID" value="TGY12315.1"/>
    <property type="molecule type" value="Genomic_DNA"/>
</dbReference>
<proteinExistence type="predicted"/>
<feature type="compositionally biased region" description="Low complexity" evidence="1">
    <location>
        <begin position="112"/>
        <end position="158"/>
    </location>
</feature>
<evidence type="ECO:0000313" key="4">
    <source>
        <dbReference type="Proteomes" id="UP000309117"/>
    </source>
</evidence>
<keyword evidence="2" id="KW-0732">Signal</keyword>
<protein>
    <recommendedName>
        <fullName evidence="5">Aggregation promoting factor</fullName>
    </recommendedName>
</protein>